<evidence type="ECO:0000313" key="3">
    <source>
        <dbReference type="EMBL" id="CEK65248.1"/>
    </source>
</evidence>
<comment type="subcellular location">
    <subcellularLocation>
        <location evidence="1">Cytoplasm</location>
    </subcellularLocation>
</comment>
<keyword evidence="2" id="KW-0963">Cytoplasm</keyword>
<reference evidence="3" key="1">
    <citation type="submission" date="2014-12" db="EMBL/GenBank/DDBJ databases">
        <title>Insight into the proteome of Arion vulgaris.</title>
        <authorList>
            <person name="Aradska J."/>
            <person name="Bulat T."/>
            <person name="Smidak R."/>
            <person name="Sarate P."/>
            <person name="Gangsoo J."/>
            <person name="Sialana F."/>
            <person name="Bilban M."/>
            <person name="Lubec G."/>
        </authorList>
    </citation>
    <scope>NUCLEOTIDE SEQUENCE</scope>
    <source>
        <tissue evidence="3">Skin</tissue>
    </source>
</reference>
<dbReference type="EMBL" id="HACG01018383">
    <property type="protein sequence ID" value="CEK65248.1"/>
    <property type="molecule type" value="Transcribed_RNA"/>
</dbReference>
<dbReference type="SUPFAM" id="SSF47220">
    <property type="entry name" value="alpha-catenin/vinculin-like"/>
    <property type="match status" value="1"/>
</dbReference>
<dbReference type="GO" id="GO:0005737">
    <property type="term" value="C:cytoplasm"/>
    <property type="evidence" value="ECO:0007669"/>
    <property type="project" value="UniProtKB-SubCell"/>
</dbReference>
<sequence>RELIGAAMAIVVHSSNLETFSRRLLSLAKNDRCVDNLQACVTRLSTCTSQLQIISTALDNSARSYQGDHILMRNALNLLMTVRQMFSLAETLAAKRIQEPPSS</sequence>
<evidence type="ECO:0000256" key="2">
    <source>
        <dbReference type="ARBA" id="ARBA00022490"/>
    </source>
</evidence>
<accession>A0A0B6Z9P4</accession>
<feature type="non-terminal residue" evidence="3">
    <location>
        <position position="103"/>
    </location>
</feature>
<name>A0A0B6Z9P4_9EUPU</name>
<dbReference type="AlphaFoldDB" id="A0A0B6Z9P4"/>
<gene>
    <name evidence="3" type="primary">ORF54407</name>
</gene>
<dbReference type="InterPro" id="IPR036723">
    <property type="entry name" value="Alpha-catenin/vinculin-like_sf"/>
</dbReference>
<dbReference type="GO" id="GO:0051015">
    <property type="term" value="F:actin filament binding"/>
    <property type="evidence" value="ECO:0007669"/>
    <property type="project" value="InterPro"/>
</dbReference>
<proteinExistence type="predicted"/>
<dbReference type="Gene3D" id="1.20.120.230">
    <property type="entry name" value="Alpha-catenin/vinculin-like"/>
    <property type="match status" value="1"/>
</dbReference>
<dbReference type="GO" id="GO:0007155">
    <property type="term" value="P:cell adhesion"/>
    <property type="evidence" value="ECO:0007669"/>
    <property type="project" value="InterPro"/>
</dbReference>
<feature type="non-terminal residue" evidence="3">
    <location>
        <position position="1"/>
    </location>
</feature>
<organism evidence="3">
    <name type="scientific">Arion vulgaris</name>
    <dbReference type="NCBI Taxonomy" id="1028688"/>
    <lineage>
        <taxon>Eukaryota</taxon>
        <taxon>Metazoa</taxon>
        <taxon>Spiralia</taxon>
        <taxon>Lophotrochozoa</taxon>
        <taxon>Mollusca</taxon>
        <taxon>Gastropoda</taxon>
        <taxon>Heterobranchia</taxon>
        <taxon>Euthyneura</taxon>
        <taxon>Panpulmonata</taxon>
        <taxon>Eupulmonata</taxon>
        <taxon>Stylommatophora</taxon>
        <taxon>Helicina</taxon>
        <taxon>Arionoidea</taxon>
        <taxon>Arionidae</taxon>
        <taxon>Arion</taxon>
    </lineage>
</organism>
<protein>
    <submittedName>
        <fullName evidence="3">Uncharacterized protein</fullName>
    </submittedName>
</protein>
<evidence type="ECO:0000256" key="1">
    <source>
        <dbReference type="ARBA" id="ARBA00004496"/>
    </source>
</evidence>